<protein>
    <submittedName>
        <fullName evidence="2">Focadhesin family member</fullName>
    </submittedName>
</protein>
<keyword evidence="3" id="KW-1185">Reference proteome</keyword>
<name>A0A9Q0LTZ8_ANAIG</name>
<accession>A0A9Q0LTZ8</accession>
<evidence type="ECO:0000313" key="3">
    <source>
        <dbReference type="Proteomes" id="UP001149090"/>
    </source>
</evidence>
<dbReference type="EMBL" id="JAPDFW010000044">
    <property type="protein sequence ID" value="KAJ5078993.1"/>
    <property type="molecule type" value="Genomic_DNA"/>
</dbReference>
<organism evidence="2 3">
    <name type="scientific">Anaeramoeba ignava</name>
    <name type="common">Anaerobic marine amoeba</name>
    <dbReference type="NCBI Taxonomy" id="1746090"/>
    <lineage>
        <taxon>Eukaryota</taxon>
        <taxon>Metamonada</taxon>
        <taxon>Anaeramoebidae</taxon>
        <taxon>Anaeramoeba</taxon>
    </lineage>
</organism>
<dbReference type="Pfam" id="PF12530">
    <property type="entry name" value="DUF3730"/>
    <property type="match status" value="1"/>
</dbReference>
<evidence type="ECO:0000259" key="1">
    <source>
        <dbReference type="Pfam" id="PF12530"/>
    </source>
</evidence>
<dbReference type="Proteomes" id="UP001149090">
    <property type="component" value="Unassembled WGS sequence"/>
</dbReference>
<evidence type="ECO:0000313" key="2">
    <source>
        <dbReference type="EMBL" id="KAJ5078993.1"/>
    </source>
</evidence>
<dbReference type="InterPro" id="IPR022542">
    <property type="entry name" value="FOCAD/RST1_DUF3730"/>
</dbReference>
<dbReference type="PANTHER" id="PTHR16212:SF4">
    <property type="entry name" value="FOCADHESIN"/>
    <property type="match status" value="1"/>
</dbReference>
<comment type="caution">
    <text evidence="2">The sequence shown here is derived from an EMBL/GenBank/DDBJ whole genome shotgun (WGS) entry which is preliminary data.</text>
</comment>
<dbReference type="GO" id="GO:0060147">
    <property type="term" value="P:regulation of post-transcriptional gene silencing"/>
    <property type="evidence" value="ECO:0007669"/>
    <property type="project" value="InterPro"/>
</dbReference>
<gene>
    <name evidence="2" type="ORF">M0811_04716</name>
</gene>
<sequence length="1742" mass="203915">MFSSFELFNIFKKITNYKKEEKKTITNQINFLKQTLTEKNQTNSELAIEYLSTLAIEYPKIYSSSNFFQDFTDSITILSHGSISLAIEKLIFSFQHKKYSQDFKSYFPFIQIFNKRPECFTLIVDNFYQFWIQNQNQNFFFQFFKQNSQLFAHIFSRINLNQIQNQAVKYLQSKINTFLGKSLNEENHKLFASFLIYSSKFKLLKESEKNQFAKKRMKKYDNSNINIEFVELIDNILLLENLQTRIQTRIFILEMCIYIDINIPNPDQFSISILQLLKNYPQEILSKPSKATLYQINSYILLLSALIFMSKSLQEKHILVSLLQNFLCEISPEKISKTILFVALMPVIDFSFHSPSNLKSQQLTNKCLLRIQELIHSKEQFQKPHHQFVTKLLLDNIHLNYLAQKIGLYEIYQLYNFFHIIEKAFSGDENVLFPLQKMLRKMEMEKYSSNLSNFGFCCVSLCISSLTFHPDQNIRGFAFDTIQNILVYLGEKTEFLFPLLLHHLQREEEPKLTNLIMNLLPSFASHKNYTLQVVRSVDTFFTSKNISLKSSALILASKIFERNNRTFSKLEVMIRKIADLQNDFVDQQQSLELKIGVIQAIKMVMIYEEKNPSVSALGIECVQILCEKEELDFILVWSVLSRKLFKTEENLINITKLTELDGLILEKLASLWGCGAEVKVEIPDESRQIEASEKYIIVKNILDLLWECIKNDYPLYIRESSCKSLETFLLVNEKMFFHSLLDFEDFDEKITLLFEGVYNSKTENFSSLCANLINHEYKVTRGYRNQEDTSRSQESLTKAMKILKEISSLVYQKYLDSNNTICQGIIFIDPILLLRRENNPSMDFSLSDLTNDLVCNDWILQFFGFFGWPLFMKRYTDSQIENNTQKSGFDLKDNLEAIESIFEELKQTEKTQKNNSKSVNSMMAISSLSYSFFSSLNSGFLNMEYNAKLDDIYHFMMDVFQNQETDGSLKESVLLGLSYLACVFWHNSSQEFNKILELIIEQQQQQSNNNNSKVNYHQPFGNWKGFALGLIAWEFQKKMEQSKFERRTSNVDQEYLQEITLFMKVFNMLKSYSFSQSQFQSNFSEISFFIGLSWTVKSLEKIHRIDEIFGLYNEMKRNILKHIEKPSDHYQNFTPKLIGSLFCIPEFLESCLNFSQISTQEAVEMYEKIYTIANQGNESLIRIDQQITSMACISVGKLAHILYGISNKEGFKIEANSLTKTILMLTKFSRNSDSPQIRVGSLIGLANVFIDMKPSLFSQTMQFSFRLGNESQIFHFMQFIELLKELLITGKEKATSVKLILSFLLGLFEFNNIKNDLLETKASNSLSHISRSLIMRRAFDFMQENEANQENEPEFNQNSMIKCFTQVENIPAINWALILENIMKKYPQSSWKNLFKFALKHEQPSFLLFFLKSKQSFSELNLNLKLFLFKNLAQILSLVPISHFVGIMEETIVYFSHQEELKEAIIGSIGKFLQSKKLPNYQVLTAFEDFLVDFYSEMEVDQKDEKFIKLLKKLSFAISKLPENSVKKIIFSIENLPKKSNEKILLLKTNLIYWDSLPISSLNEVRNHLIQNSEQFHFSIYKKITISIANSIRNPTNIKNPAILEQIEMRFFNESLSYLHFCEDLTEGVLFINCLCFSFLQSGNVAMRILFQNMEKMDAILMFSFSISRFISSFYFEMENIEMKEILENFLSCLGNEKFVLVHQEIYELIRDLWLKYPNLFSNENNISKINEQMMKKEIDKI</sequence>
<proteinExistence type="predicted"/>
<feature type="domain" description="DUF3730" evidence="1">
    <location>
        <begin position="498"/>
        <end position="605"/>
    </location>
</feature>
<reference evidence="2" key="1">
    <citation type="submission" date="2022-10" db="EMBL/GenBank/DDBJ databases">
        <title>Novel sulphate-reducing endosymbionts in the free-living metamonad Anaeramoeba.</title>
        <authorList>
            <person name="Jerlstrom-Hultqvist J."/>
            <person name="Cepicka I."/>
            <person name="Gallot-Lavallee L."/>
            <person name="Salas-Leiva D."/>
            <person name="Curtis B.A."/>
            <person name="Zahonova K."/>
            <person name="Pipaliya S."/>
            <person name="Dacks J."/>
            <person name="Roger A.J."/>
        </authorList>
    </citation>
    <scope>NUCLEOTIDE SEQUENCE</scope>
    <source>
        <strain evidence="2">BMAN</strain>
    </source>
</reference>
<dbReference type="InterPro" id="IPR045163">
    <property type="entry name" value="Focadhesin/RST1"/>
</dbReference>
<dbReference type="PANTHER" id="PTHR16212">
    <property type="entry name" value="FOCADHESIN FAMILY MEMBER"/>
    <property type="match status" value="1"/>
</dbReference>